<dbReference type="InterPro" id="IPR041657">
    <property type="entry name" value="HTH_17"/>
</dbReference>
<gene>
    <name evidence="3" type="ORF">UFOVP156_32</name>
</gene>
<protein>
    <submittedName>
        <fullName evidence="3">Helix-turn-helix domain containing protein</fullName>
    </submittedName>
</protein>
<evidence type="ECO:0000259" key="2">
    <source>
        <dbReference type="Pfam" id="PF12728"/>
    </source>
</evidence>
<evidence type="ECO:0000313" key="3">
    <source>
        <dbReference type="EMBL" id="CAB5178754.1"/>
    </source>
</evidence>
<accession>A0A6J7WDG1</accession>
<dbReference type="EMBL" id="LR798205">
    <property type="protein sequence ID" value="CAB5178754.1"/>
    <property type="molecule type" value="Genomic_DNA"/>
</dbReference>
<reference evidence="3" key="1">
    <citation type="submission" date="2020-05" db="EMBL/GenBank/DDBJ databases">
        <authorList>
            <person name="Chiriac C."/>
            <person name="Salcher M."/>
            <person name="Ghai R."/>
            <person name="Kavagutti S V."/>
        </authorList>
    </citation>
    <scope>NUCLEOTIDE SEQUENCE</scope>
</reference>
<feature type="domain" description="Helix-turn-helix" evidence="2">
    <location>
        <begin position="6"/>
        <end position="53"/>
    </location>
</feature>
<name>A0A6J7WDG1_9CAUD</name>
<evidence type="ECO:0000256" key="1">
    <source>
        <dbReference type="SAM" id="MobiDB-lite"/>
    </source>
</evidence>
<organism evidence="3">
    <name type="scientific">uncultured Caudovirales phage</name>
    <dbReference type="NCBI Taxonomy" id="2100421"/>
    <lineage>
        <taxon>Viruses</taxon>
        <taxon>Duplodnaviria</taxon>
        <taxon>Heunggongvirae</taxon>
        <taxon>Uroviricota</taxon>
        <taxon>Caudoviricetes</taxon>
        <taxon>Peduoviridae</taxon>
        <taxon>Maltschvirus</taxon>
        <taxon>Maltschvirus maltsch</taxon>
    </lineage>
</organism>
<feature type="compositionally biased region" description="Low complexity" evidence="1">
    <location>
        <begin position="66"/>
        <end position="77"/>
    </location>
</feature>
<dbReference type="Pfam" id="PF12728">
    <property type="entry name" value="HTH_17"/>
    <property type="match status" value="1"/>
</dbReference>
<sequence>MLISEDEAARRLGRSKRFVYELRKRGAISYLPSAGRAKIMIDEESLNTYIRENLCQEKQPHHGSKSGKATTTSSTVSQAAAAERAFGQMIFTSRNNAFKDG</sequence>
<feature type="region of interest" description="Disordered" evidence="1">
    <location>
        <begin position="57"/>
        <end position="77"/>
    </location>
</feature>
<proteinExistence type="predicted"/>